<comment type="function">
    <text evidence="6">Ferredoxins are iron-sulfur proteins that transfer electrons in a wide variety of metabolic reactions.</text>
</comment>
<evidence type="ECO:0000313" key="9">
    <source>
        <dbReference type="Proteomes" id="UP000662904"/>
    </source>
</evidence>
<keyword evidence="2 6" id="KW-0479">Metal-binding</keyword>
<evidence type="ECO:0000256" key="4">
    <source>
        <dbReference type="ARBA" id="ARBA00023004"/>
    </source>
</evidence>
<dbReference type="InterPro" id="IPR017896">
    <property type="entry name" value="4Fe4S_Fe-S-bd"/>
</dbReference>
<keyword evidence="3 6" id="KW-0249">Electron transport</keyword>
<name>A0A8A0RJF6_9FIRM</name>
<evidence type="ECO:0000259" key="7">
    <source>
        <dbReference type="PROSITE" id="PS51379"/>
    </source>
</evidence>
<dbReference type="SUPFAM" id="SSF54862">
    <property type="entry name" value="4Fe-4S ferredoxins"/>
    <property type="match status" value="1"/>
</dbReference>
<dbReference type="InterPro" id="IPR051269">
    <property type="entry name" value="Fe-S_cluster_ET"/>
</dbReference>
<evidence type="ECO:0000256" key="2">
    <source>
        <dbReference type="ARBA" id="ARBA00022723"/>
    </source>
</evidence>
<proteinExistence type="predicted"/>
<dbReference type="EMBL" id="CP059066">
    <property type="protein sequence ID" value="QSQ07814.1"/>
    <property type="molecule type" value="Genomic_DNA"/>
</dbReference>
<dbReference type="Proteomes" id="UP000662904">
    <property type="component" value="Chromosome"/>
</dbReference>
<accession>A0A8A0RJF6</accession>
<keyword evidence="9" id="KW-1185">Reference proteome</keyword>
<dbReference type="PANTHER" id="PTHR36923:SF3">
    <property type="entry name" value="FERREDOXIN"/>
    <property type="match status" value="1"/>
</dbReference>
<reference evidence="8" key="1">
    <citation type="submission" date="2020-07" db="EMBL/GenBank/DDBJ databases">
        <title>Koleobacter methoxysyntrophicus gen. nov., sp. nov., a novel anaerobic bacterium isolated from deep subsurface oil field and proposal of Koleobacterales ord. nov. in the phylum Firmicutes.</title>
        <authorList>
            <person name="Sakamoto S."/>
            <person name="Tamaki H."/>
        </authorList>
    </citation>
    <scope>NUCLEOTIDE SEQUENCE</scope>
    <source>
        <strain evidence="8">NRmbB1</strain>
    </source>
</reference>
<organism evidence="8 9">
    <name type="scientific">Koleobacter methoxysyntrophicus</name>
    <dbReference type="NCBI Taxonomy" id="2751313"/>
    <lineage>
        <taxon>Bacteria</taxon>
        <taxon>Bacillati</taxon>
        <taxon>Bacillota</taxon>
        <taxon>Clostridia</taxon>
        <taxon>Koleobacterales</taxon>
        <taxon>Koleobacteraceae</taxon>
        <taxon>Koleobacter</taxon>
    </lineage>
</organism>
<dbReference type="PROSITE" id="PS51379">
    <property type="entry name" value="4FE4S_FER_2"/>
    <property type="match status" value="1"/>
</dbReference>
<evidence type="ECO:0000256" key="3">
    <source>
        <dbReference type="ARBA" id="ARBA00022982"/>
    </source>
</evidence>
<dbReference type="KEGG" id="kme:H0A61_00131"/>
<dbReference type="RefSeq" id="WP_422120699.1">
    <property type="nucleotide sequence ID" value="NZ_CP059066.1"/>
</dbReference>
<dbReference type="PANTHER" id="PTHR36923">
    <property type="entry name" value="FERREDOXIN"/>
    <property type="match status" value="1"/>
</dbReference>
<sequence length="64" mass="7258">MRVYVDQDLCISCGLCIDTAPAVFQWNDDEKAEAVEEEVPSHVEEDAREALENCPTDAIKEMER</sequence>
<dbReference type="GO" id="GO:0005506">
    <property type="term" value="F:iron ion binding"/>
    <property type="evidence" value="ECO:0007669"/>
    <property type="project" value="UniProtKB-UniRule"/>
</dbReference>
<dbReference type="GO" id="GO:0051536">
    <property type="term" value="F:iron-sulfur cluster binding"/>
    <property type="evidence" value="ECO:0007669"/>
    <property type="project" value="UniProtKB-KW"/>
</dbReference>
<evidence type="ECO:0000256" key="6">
    <source>
        <dbReference type="RuleBase" id="RU368020"/>
    </source>
</evidence>
<dbReference type="Gene3D" id="3.30.70.20">
    <property type="match status" value="1"/>
</dbReference>
<evidence type="ECO:0000313" key="8">
    <source>
        <dbReference type="EMBL" id="QSQ07814.1"/>
    </source>
</evidence>
<feature type="domain" description="4Fe-4S ferredoxin-type" evidence="7">
    <location>
        <begin position="1"/>
        <end position="29"/>
    </location>
</feature>
<evidence type="ECO:0000256" key="5">
    <source>
        <dbReference type="ARBA" id="ARBA00023014"/>
    </source>
</evidence>
<keyword evidence="4 6" id="KW-0408">Iron</keyword>
<evidence type="ECO:0000256" key="1">
    <source>
        <dbReference type="ARBA" id="ARBA00022448"/>
    </source>
</evidence>
<dbReference type="InterPro" id="IPR001080">
    <property type="entry name" value="3Fe4S_ferredoxin"/>
</dbReference>
<dbReference type="PRINTS" id="PR00352">
    <property type="entry name" value="3FE4SFRDOXIN"/>
</dbReference>
<protein>
    <recommendedName>
        <fullName evidence="6">Ferredoxin</fullName>
    </recommendedName>
</protein>
<keyword evidence="5 6" id="KW-0411">Iron-sulfur</keyword>
<dbReference type="Pfam" id="PF13370">
    <property type="entry name" value="Fer4_13"/>
    <property type="match status" value="1"/>
</dbReference>
<dbReference type="GO" id="GO:0009055">
    <property type="term" value="F:electron transfer activity"/>
    <property type="evidence" value="ECO:0007669"/>
    <property type="project" value="UniProtKB-UniRule"/>
</dbReference>
<gene>
    <name evidence="8" type="ORF">H0A61_00131</name>
</gene>
<dbReference type="AlphaFoldDB" id="A0A8A0RJF6"/>
<keyword evidence="1 6" id="KW-0813">Transport</keyword>